<evidence type="ECO:0000256" key="7">
    <source>
        <dbReference type="ARBA" id="ARBA00022840"/>
    </source>
</evidence>
<dbReference type="InterPro" id="IPR018109">
    <property type="entry name" value="Folylpolyglutamate_synth_CS"/>
</dbReference>
<evidence type="ECO:0000256" key="2">
    <source>
        <dbReference type="ARBA" id="ARBA00005898"/>
    </source>
</evidence>
<evidence type="ECO:0000313" key="16">
    <source>
        <dbReference type="EMBL" id="AJI22867.1"/>
    </source>
</evidence>
<comment type="pathway">
    <text evidence="1 12">Cell wall biogenesis; peptidoglycan biosynthesis.</text>
</comment>
<dbReference type="InterPro" id="IPR013221">
    <property type="entry name" value="Mur_ligase_cen"/>
</dbReference>
<dbReference type="InterPro" id="IPR036615">
    <property type="entry name" value="Mur_ligase_C_dom_sf"/>
</dbReference>
<keyword evidence="4" id="KW-0436">Ligase</keyword>
<evidence type="ECO:0000256" key="10">
    <source>
        <dbReference type="ARBA" id="ARBA00023306"/>
    </source>
</evidence>
<keyword evidence="11 12" id="KW-0961">Cell wall biogenesis/degradation</keyword>
<dbReference type="KEGG" id="bmeg:BG04_4462"/>
<feature type="domain" description="Mur ligase N-terminal catalytic" evidence="13">
    <location>
        <begin position="24"/>
        <end position="78"/>
    </location>
</feature>
<feature type="domain" description="Mur ligase central" evidence="15">
    <location>
        <begin position="115"/>
        <end position="317"/>
    </location>
</feature>
<keyword evidence="3" id="KW-0963">Cytoplasm</keyword>
<evidence type="ECO:0000256" key="4">
    <source>
        <dbReference type="ARBA" id="ARBA00022598"/>
    </source>
</evidence>
<dbReference type="InterPro" id="IPR035911">
    <property type="entry name" value="MurE/MurF_N"/>
</dbReference>
<dbReference type="SUPFAM" id="SSF53244">
    <property type="entry name" value="MurD-like peptide ligases, peptide-binding domain"/>
    <property type="match status" value="1"/>
</dbReference>
<accession>A0A0B6AP42</accession>
<dbReference type="InterPro" id="IPR005761">
    <property type="entry name" value="UDP-N-AcMur-Glu-dNH2Pim_ligase"/>
</dbReference>
<keyword evidence="5 12" id="KW-0132">Cell division</keyword>
<evidence type="ECO:0000256" key="6">
    <source>
        <dbReference type="ARBA" id="ARBA00022741"/>
    </source>
</evidence>
<comment type="similarity">
    <text evidence="2">Belongs to the MurCDEF family. MurE subfamily.</text>
</comment>
<evidence type="ECO:0000256" key="11">
    <source>
        <dbReference type="ARBA" id="ARBA00023316"/>
    </source>
</evidence>
<dbReference type="Pfam" id="PF01225">
    <property type="entry name" value="Mur_ligase"/>
    <property type="match status" value="1"/>
</dbReference>
<keyword evidence="7" id="KW-0067">ATP-binding</keyword>
<dbReference type="GO" id="GO:0004326">
    <property type="term" value="F:tetrahydrofolylpolyglutamate synthase activity"/>
    <property type="evidence" value="ECO:0007669"/>
    <property type="project" value="InterPro"/>
</dbReference>
<dbReference type="AlphaFoldDB" id="A0A0B6AP42"/>
<sequence length="499" mass="55597">MNIHFDTLMNLSIKHIFGPASQTINHLTYHSKQVHDGSVFFSIKGENEDGHQYIKEAIARGAVAVFGTSIEELRLLSTQYSHCTFLAVDDVRKVMASFSKMYFDYTDEKIETIGVTGTNGKTTVAAYVRSLLTLLKLPTGSIGTTGIWSSKKKLVYKKSTPTTPESVDLHKIFYDLYTRGDEAAVMEVSSIAIDQQRVENIYFDVAIHTNLSEEHLEYHKTFEHYKKCKMKLFQQAKHAVINIDDQDMGKDLSRLFEGTKVTYSLLNNAEATLQAKNITVKEGGSFFDLLYKGQSYKVAVPVYGDYNIANVLAAIGTALHFEYHIEDIISVLPQLESPEGRFQVIEGPNNQKVILDYAHTPVALTRLVEEVKKMEYNQLIVMIAGIGIRDFNKMPKMARVIEGKADEIVVTVDHPGHHDPNVIVDQVMTGFSNPSASNIHRAPTRTEGVLKSLSLGKPNDIILLTSGCINGAQLVKGNEIPHSDEEIIASYYASLSNIS</sequence>
<dbReference type="InterPro" id="IPR004101">
    <property type="entry name" value="Mur_ligase_C"/>
</dbReference>
<evidence type="ECO:0000256" key="8">
    <source>
        <dbReference type="ARBA" id="ARBA00022960"/>
    </source>
</evidence>
<dbReference type="Pfam" id="PF08245">
    <property type="entry name" value="Mur_ligase_M"/>
    <property type="match status" value="1"/>
</dbReference>
<evidence type="ECO:0000256" key="3">
    <source>
        <dbReference type="ARBA" id="ARBA00022490"/>
    </source>
</evidence>
<reference evidence="16 17" key="1">
    <citation type="journal article" date="2015" name="Genome Announc.">
        <title>Complete genome sequences for 35 biothreat assay-relevant bacillus species.</title>
        <authorList>
            <person name="Johnson S.L."/>
            <person name="Daligault H.E."/>
            <person name="Davenport K.W."/>
            <person name="Jaissle J."/>
            <person name="Frey K.G."/>
            <person name="Ladner J.T."/>
            <person name="Broomall S.M."/>
            <person name="Bishop-Lilly K.A."/>
            <person name="Bruce D.C."/>
            <person name="Gibbons H.S."/>
            <person name="Coyne S.R."/>
            <person name="Lo C.C."/>
            <person name="Meincke L."/>
            <person name="Munk A.C."/>
            <person name="Koroleva G.I."/>
            <person name="Rosenzweig C.N."/>
            <person name="Palacios G.F."/>
            <person name="Redden C.L."/>
            <person name="Minogue T.D."/>
            <person name="Chain P.S."/>
        </authorList>
    </citation>
    <scope>NUCLEOTIDE SEQUENCE [LARGE SCALE GENOMIC DNA]</scope>
    <source>
        <strain evidence="17">ATCC 14581 / DSM 32 / JCM 2506 / NBRC 15308 / NCIMB 9376 / NCTC 10342 / NRRL B-14308 / VKM B-512</strain>
    </source>
</reference>
<dbReference type="GO" id="GO:0009252">
    <property type="term" value="P:peptidoglycan biosynthetic process"/>
    <property type="evidence" value="ECO:0007669"/>
    <property type="project" value="UniProtKB-UniPathway"/>
</dbReference>
<dbReference type="Proteomes" id="UP000031829">
    <property type="component" value="Chromosome"/>
</dbReference>
<dbReference type="Pfam" id="PF02875">
    <property type="entry name" value="Mur_ligase_C"/>
    <property type="match status" value="1"/>
</dbReference>
<dbReference type="RefSeq" id="WP_034652530.1">
    <property type="nucleotide sequence ID" value="NZ_BCVB01000005.1"/>
</dbReference>
<evidence type="ECO:0000259" key="15">
    <source>
        <dbReference type="Pfam" id="PF08245"/>
    </source>
</evidence>
<evidence type="ECO:0000259" key="13">
    <source>
        <dbReference type="Pfam" id="PF01225"/>
    </source>
</evidence>
<evidence type="ECO:0000256" key="9">
    <source>
        <dbReference type="ARBA" id="ARBA00022984"/>
    </source>
</evidence>
<keyword evidence="9 12" id="KW-0573">Peptidoglycan synthesis</keyword>
<name>A0A0B6AP42_PRIM2</name>
<dbReference type="GO" id="GO:0005524">
    <property type="term" value="F:ATP binding"/>
    <property type="evidence" value="ECO:0007669"/>
    <property type="project" value="UniProtKB-KW"/>
</dbReference>
<dbReference type="NCBIfam" id="NF001126">
    <property type="entry name" value="PRK00139.1-4"/>
    <property type="match status" value="1"/>
</dbReference>
<dbReference type="EMBL" id="CP009920">
    <property type="protein sequence ID" value="AJI22867.1"/>
    <property type="molecule type" value="Genomic_DNA"/>
</dbReference>
<dbReference type="PANTHER" id="PTHR23135:SF4">
    <property type="entry name" value="UDP-N-ACETYLMURAMOYL-L-ALANYL-D-GLUTAMATE--2,6-DIAMINOPIMELATE LIGASE MURE HOMOLOG, CHLOROPLASTIC"/>
    <property type="match status" value="1"/>
</dbReference>
<evidence type="ECO:0000256" key="1">
    <source>
        <dbReference type="ARBA" id="ARBA00004752"/>
    </source>
</evidence>
<dbReference type="PANTHER" id="PTHR23135">
    <property type="entry name" value="MUR LIGASE FAMILY MEMBER"/>
    <property type="match status" value="1"/>
</dbReference>
<keyword evidence="8 12" id="KW-0133">Cell shape</keyword>
<feature type="domain" description="Mur ligase C-terminal" evidence="14">
    <location>
        <begin position="340"/>
        <end position="466"/>
    </location>
</feature>
<dbReference type="GO" id="GO:0008360">
    <property type="term" value="P:regulation of cell shape"/>
    <property type="evidence" value="ECO:0007669"/>
    <property type="project" value="UniProtKB-KW"/>
</dbReference>
<organism evidence="16 17">
    <name type="scientific">Priestia megaterium (strain ATCC 14581 / DSM 32 / CCUG 1817 / JCM 2506 / NBRC 15308 / NCIMB 9376 / NCTC 10342 / NRRL B-14308 / VKM B-512 / Ford 19)</name>
    <name type="common">Bacillus megaterium</name>
    <dbReference type="NCBI Taxonomy" id="1348623"/>
    <lineage>
        <taxon>Bacteria</taxon>
        <taxon>Bacillati</taxon>
        <taxon>Bacillota</taxon>
        <taxon>Bacilli</taxon>
        <taxon>Bacillales</taxon>
        <taxon>Bacillaceae</taxon>
        <taxon>Priestia</taxon>
    </lineage>
</organism>
<dbReference type="Gene3D" id="3.90.190.20">
    <property type="entry name" value="Mur ligase, C-terminal domain"/>
    <property type="match status" value="1"/>
</dbReference>
<evidence type="ECO:0000256" key="12">
    <source>
        <dbReference type="RuleBase" id="RU004135"/>
    </source>
</evidence>
<dbReference type="UniPathway" id="UPA00219"/>
<dbReference type="NCBIfam" id="TIGR01085">
    <property type="entry name" value="murE"/>
    <property type="match status" value="1"/>
</dbReference>
<protein>
    <submittedName>
        <fullName evidence="16">UDP-N-acetylmuramyl-tripeptide synthetase family protein</fullName>
    </submittedName>
</protein>
<dbReference type="InterPro" id="IPR036565">
    <property type="entry name" value="Mur-like_cat_sf"/>
</dbReference>
<dbReference type="Gene3D" id="3.40.1190.10">
    <property type="entry name" value="Mur-like, catalytic domain"/>
    <property type="match status" value="1"/>
</dbReference>
<dbReference type="SUPFAM" id="SSF53623">
    <property type="entry name" value="MurD-like peptide ligases, catalytic domain"/>
    <property type="match status" value="1"/>
</dbReference>
<gene>
    <name evidence="16" type="primary">murE</name>
    <name evidence="16" type="ORF">BG04_4462</name>
</gene>
<dbReference type="GO" id="GO:0005737">
    <property type="term" value="C:cytoplasm"/>
    <property type="evidence" value="ECO:0007669"/>
    <property type="project" value="UniProtKB-SubCell"/>
</dbReference>
<comment type="subcellular location">
    <subcellularLocation>
        <location evidence="12">Cytoplasm</location>
    </subcellularLocation>
</comment>
<keyword evidence="10 12" id="KW-0131">Cell cycle</keyword>
<dbReference type="GO" id="GO:0071555">
    <property type="term" value="P:cell wall organization"/>
    <property type="evidence" value="ECO:0007669"/>
    <property type="project" value="UniProtKB-KW"/>
</dbReference>
<keyword evidence="6" id="KW-0547">Nucleotide-binding</keyword>
<dbReference type="PROSITE" id="PS01011">
    <property type="entry name" value="FOLYLPOLYGLU_SYNT_1"/>
    <property type="match status" value="1"/>
</dbReference>
<dbReference type="HOGENOM" id="CLU_022291_4_1_9"/>
<dbReference type="SUPFAM" id="SSF63418">
    <property type="entry name" value="MurE/MurF N-terminal domain"/>
    <property type="match status" value="1"/>
</dbReference>
<dbReference type="GeneID" id="93642467"/>
<proteinExistence type="inferred from homology"/>
<evidence type="ECO:0000256" key="5">
    <source>
        <dbReference type="ARBA" id="ARBA00022618"/>
    </source>
</evidence>
<dbReference type="GO" id="GO:0051301">
    <property type="term" value="P:cell division"/>
    <property type="evidence" value="ECO:0007669"/>
    <property type="project" value="UniProtKB-KW"/>
</dbReference>
<evidence type="ECO:0000259" key="14">
    <source>
        <dbReference type="Pfam" id="PF02875"/>
    </source>
</evidence>
<dbReference type="Gene3D" id="3.40.1390.10">
    <property type="entry name" value="MurE/MurF, N-terminal domain"/>
    <property type="match status" value="1"/>
</dbReference>
<dbReference type="InterPro" id="IPR000713">
    <property type="entry name" value="Mur_ligase_N"/>
</dbReference>
<evidence type="ECO:0000313" key="17">
    <source>
        <dbReference type="Proteomes" id="UP000031829"/>
    </source>
</evidence>